<gene>
    <name evidence="3" type="ORF">NMP03_03325</name>
</gene>
<organism evidence="3 4">
    <name type="scientific">Sphingomonas qomolangmaensis</name>
    <dbReference type="NCBI Taxonomy" id="2918765"/>
    <lineage>
        <taxon>Bacteria</taxon>
        <taxon>Pseudomonadati</taxon>
        <taxon>Pseudomonadota</taxon>
        <taxon>Alphaproteobacteria</taxon>
        <taxon>Sphingomonadales</taxon>
        <taxon>Sphingomonadaceae</taxon>
        <taxon>Sphingomonas</taxon>
    </lineage>
</organism>
<dbReference type="EMBL" id="CP101740">
    <property type="protein sequence ID" value="UUL83277.1"/>
    <property type="molecule type" value="Genomic_DNA"/>
</dbReference>
<dbReference type="Gene3D" id="1.25.40.10">
    <property type="entry name" value="Tetratricopeptide repeat domain"/>
    <property type="match status" value="1"/>
</dbReference>
<dbReference type="RefSeq" id="WP_256507120.1">
    <property type="nucleotide sequence ID" value="NZ_CP101740.1"/>
</dbReference>
<sequence>MNDDLIQLGLIDDAEILLADAALALALLDHPDTNPAPYYDMIEAAAVRLEAMNGGATDADDRADSLAAVFGDELGFVGDEQSYDDPANADLIRVIDRRRGLPISLSIVYVAAARRLGWEANILDVPGHVLVMVGTEVVPVIVDPFRGGARVGRERLAAMVAASVTGAPAAAAHVSVMPNRAVLVRLLLNQASRAERAGKGRRALELYHRMTIVAPSFAQPWWERARLEMVDGDIAGARVSLTAMLEITRDPAVRQRVTDTLRGLPVA</sequence>
<comment type="similarity">
    <text evidence="1">Belongs to the UPF0162 family.</text>
</comment>
<dbReference type="InterPro" id="IPR011990">
    <property type="entry name" value="TPR-like_helical_dom_sf"/>
</dbReference>
<proteinExistence type="inferred from homology"/>
<evidence type="ECO:0000313" key="3">
    <source>
        <dbReference type="EMBL" id="UUL83277.1"/>
    </source>
</evidence>
<protein>
    <submittedName>
        <fullName evidence="3">Transglutaminase-like domain-containing protein</fullName>
    </submittedName>
</protein>
<dbReference type="Pfam" id="PF13369">
    <property type="entry name" value="Transglut_core2"/>
    <property type="match status" value="1"/>
</dbReference>
<dbReference type="InterPro" id="IPR032698">
    <property type="entry name" value="SirB1_N"/>
</dbReference>
<feature type="domain" description="Protein SirB1 N-terminal" evidence="2">
    <location>
        <begin position="38"/>
        <end position="187"/>
    </location>
</feature>
<name>A0ABY5L918_9SPHN</name>
<evidence type="ECO:0000313" key="4">
    <source>
        <dbReference type="Proteomes" id="UP001058533"/>
    </source>
</evidence>
<dbReference type="PANTHER" id="PTHR31350">
    <property type="entry name" value="SI:DKEY-261L7.2"/>
    <property type="match status" value="1"/>
</dbReference>
<evidence type="ECO:0000256" key="1">
    <source>
        <dbReference type="ARBA" id="ARBA00007100"/>
    </source>
</evidence>
<reference evidence="3" key="1">
    <citation type="submission" date="2022-07" db="EMBL/GenBank/DDBJ databases">
        <title>Sphingomonas sp. nov., a novel bacterium isolated from the north slope of the Mount Everest.</title>
        <authorList>
            <person name="Cui X."/>
            <person name="Liu Y."/>
        </authorList>
    </citation>
    <scope>NUCLEOTIDE SEQUENCE</scope>
    <source>
        <strain evidence="3">S5-59</strain>
    </source>
</reference>
<keyword evidence="4" id="KW-1185">Reference proteome</keyword>
<evidence type="ECO:0000259" key="2">
    <source>
        <dbReference type="Pfam" id="PF13369"/>
    </source>
</evidence>
<dbReference type="Proteomes" id="UP001058533">
    <property type="component" value="Chromosome"/>
</dbReference>
<accession>A0ABY5L918</accession>
<dbReference type="PANTHER" id="PTHR31350:SF27">
    <property type="entry name" value="HEMIMETHYLATED DNA-BINDING DOMAIN-CONTAINING PROTEIN"/>
    <property type="match status" value="1"/>
</dbReference>